<dbReference type="PANTHER" id="PTHR41248">
    <property type="entry name" value="NORD PROTEIN"/>
    <property type="match status" value="1"/>
</dbReference>
<dbReference type="SMART" id="SM00327">
    <property type="entry name" value="VWA"/>
    <property type="match status" value="1"/>
</dbReference>
<comment type="caution">
    <text evidence="2">The sequence shown here is derived from an EMBL/GenBank/DDBJ whole genome shotgun (WGS) entry which is preliminary data.</text>
</comment>
<evidence type="ECO:0000259" key="1">
    <source>
        <dbReference type="PROSITE" id="PS50234"/>
    </source>
</evidence>
<proteinExistence type="predicted"/>
<protein>
    <submittedName>
        <fullName evidence="2">VWA domain-containing protein</fullName>
    </submittedName>
</protein>
<dbReference type="InterPro" id="IPR051928">
    <property type="entry name" value="NorD/CobT"/>
</dbReference>
<accession>A0ABS5RBR3</accession>
<reference evidence="2" key="1">
    <citation type="submission" date="2021-05" db="EMBL/GenBank/DDBJ databases">
        <authorList>
            <person name="Sun Q."/>
            <person name="Inoue M."/>
        </authorList>
    </citation>
    <scope>NUCLEOTIDE SEQUENCE</scope>
    <source>
        <strain evidence="2">VKM B-3255</strain>
    </source>
</reference>
<organism evidence="2 3">
    <name type="scientific">Ancylobacter radicis</name>
    <dbReference type="NCBI Taxonomy" id="2836179"/>
    <lineage>
        <taxon>Bacteria</taxon>
        <taxon>Pseudomonadati</taxon>
        <taxon>Pseudomonadota</taxon>
        <taxon>Alphaproteobacteria</taxon>
        <taxon>Hyphomicrobiales</taxon>
        <taxon>Xanthobacteraceae</taxon>
        <taxon>Ancylobacter</taxon>
    </lineage>
</organism>
<dbReference type="PANTHER" id="PTHR41248:SF1">
    <property type="entry name" value="NORD PROTEIN"/>
    <property type="match status" value="1"/>
</dbReference>
<dbReference type="InterPro" id="IPR002035">
    <property type="entry name" value="VWF_A"/>
</dbReference>
<dbReference type="Proteomes" id="UP001166585">
    <property type="component" value="Unassembled WGS sequence"/>
</dbReference>
<dbReference type="InterPro" id="IPR036465">
    <property type="entry name" value="vWFA_dom_sf"/>
</dbReference>
<gene>
    <name evidence="2" type="ORF">KIP89_11730</name>
</gene>
<dbReference type="PROSITE" id="PS50234">
    <property type="entry name" value="VWFA"/>
    <property type="match status" value="1"/>
</dbReference>
<evidence type="ECO:0000313" key="2">
    <source>
        <dbReference type="EMBL" id="MBS9477777.1"/>
    </source>
</evidence>
<feature type="domain" description="VWFA" evidence="1">
    <location>
        <begin position="583"/>
        <end position="779"/>
    </location>
</feature>
<keyword evidence="3" id="KW-1185">Reference proteome</keyword>
<sequence>MKAGEVGEVGAVMERPGPNSARLAGLLAGREGLAATFAATRRRLVAARDPAGLELWAEGALALLDANAGALGLLAYARLSEEQGHRLGGAVLGEVARAAAQLCRQAGAKATEAALQAFQSLAPAMDGPGERALFWAGLIRLAAAAPDCVVPFVGRVGEVWRAGHGADFAGFIEAGLRASGPATAHGRARRRAFFALEDDLALSLAGRIGAGIGFAEMEGELRRVLTALWGSAPQLQTLPPAGRDVPRRVNIAGPVLRLPDAWPGLNAPAARRLYVASAVHAGAHLHFGNPRFPVGRDKPVQIALATLVEDARIEHLAMQRYPGLARLWAPYHRASADDGPTVAALLARLARGLFDPAYADPDALVGKAQALFRAALGEIDNPAISREIGTRLANDIGQRRLRFDARGHVTEPAYRDDGLGLWDFSAVDPEVTAEVEMIVEAARIDRRAGEDGKADGPPERSAVGRARPVSAGVEGVVVATYPEWDAPAGIERADWVTVKAMPPSLGDGAALARQLEANGALRARIARLVKAAKVGRASRLKRQSEGHDLDLDAVIEVAIARRAGLVPDLRVFRSSVLTQRDLAVLVLIDISQSTRDRLAGGLSVLDVEKRAVALLAQALAGLGDAFALMAFASNGRGEVRVHEVKGFAEPYGPEPAARLAGLSSGLSTRLGAALRHAGAMIGGVRSFRKLVLVLTDGEPSDIDTASADLVADARRAVLQLRGRGIDSFGVTLDPAGGGEGAVGEGAANEATAIFGKANVLPIRRVEDLPARLSELYFRLARR</sequence>
<dbReference type="SUPFAM" id="SSF53300">
    <property type="entry name" value="vWA-like"/>
    <property type="match status" value="1"/>
</dbReference>
<evidence type="ECO:0000313" key="3">
    <source>
        <dbReference type="Proteomes" id="UP001166585"/>
    </source>
</evidence>
<name>A0ABS5RBR3_9HYPH</name>
<dbReference type="Gene3D" id="3.40.50.410">
    <property type="entry name" value="von Willebrand factor, type A domain"/>
    <property type="match status" value="1"/>
</dbReference>
<dbReference type="RefSeq" id="WP_213755617.1">
    <property type="nucleotide sequence ID" value="NZ_JAHCQH010000016.1"/>
</dbReference>
<dbReference type="EMBL" id="JAHCQH010000016">
    <property type="protein sequence ID" value="MBS9477777.1"/>
    <property type="molecule type" value="Genomic_DNA"/>
</dbReference>